<reference evidence="2 3" key="1">
    <citation type="submission" date="2019-08" db="EMBL/GenBank/DDBJ databases">
        <title>The genome sequence of a newly discovered highly antifungal drug resistant Aspergillus species, Aspergillus tanneri NIH 1004.</title>
        <authorList>
            <person name="Mounaud S."/>
            <person name="Singh I."/>
            <person name="Joardar V."/>
            <person name="Pakala S."/>
            <person name="Pakala S."/>
            <person name="Venepally P."/>
            <person name="Chung J.K."/>
            <person name="Losada L."/>
            <person name="Nierman W.C."/>
        </authorList>
    </citation>
    <scope>NUCLEOTIDE SEQUENCE [LARGE SCALE GENOMIC DNA]</scope>
    <source>
        <strain evidence="2 3">NIH1004</strain>
    </source>
</reference>
<evidence type="ECO:0000313" key="2">
    <source>
        <dbReference type="EMBL" id="KAA8646432.1"/>
    </source>
</evidence>
<feature type="region of interest" description="Disordered" evidence="1">
    <location>
        <begin position="91"/>
        <end position="110"/>
    </location>
</feature>
<dbReference type="GeneID" id="54330564"/>
<dbReference type="OrthoDB" id="4510598at2759"/>
<accession>A0A5M9MHG7</accession>
<dbReference type="Proteomes" id="UP000324241">
    <property type="component" value="Unassembled WGS sequence"/>
</dbReference>
<organism evidence="2 3">
    <name type="scientific">Aspergillus tanneri</name>
    <dbReference type="NCBI Taxonomy" id="1220188"/>
    <lineage>
        <taxon>Eukaryota</taxon>
        <taxon>Fungi</taxon>
        <taxon>Dikarya</taxon>
        <taxon>Ascomycota</taxon>
        <taxon>Pezizomycotina</taxon>
        <taxon>Eurotiomycetes</taxon>
        <taxon>Eurotiomycetidae</taxon>
        <taxon>Eurotiales</taxon>
        <taxon>Aspergillaceae</taxon>
        <taxon>Aspergillus</taxon>
        <taxon>Aspergillus subgen. Circumdati</taxon>
    </lineage>
</organism>
<feature type="region of interest" description="Disordered" evidence="1">
    <location>
        <begin position="190"/>
        <end position="214"/>
    </location>
</feature>
<name>A0A5M9MHG7_9EURO</name>
<dbReference type="RefSeq" id="XP_033425793.1">
    <property type="nucleotide sequence ID" value="XM_033572478.1"/>
</dbReference>
<proteinExistence type="predicted"/>
<evidence type="ECO:0000256" key="1">
    <source>
        <dbReference type="SAM" id="MobiDB-lite"/>
    </source>
</evidence>
<feature type="compositionally biased region" description="Low complexity" evidence="1">
    <location>
        <begin position="92"/>
        <end position="106"/>
    </location>
</feature>
<dbReference type="AlphaFoldDB" id="A0A5M9MHG7"/>
<gene>
    <name evidence="2" type="ORF">ATNIH1004_007862</name>
</gene>
<dbReference type="EMBL" id="QUQM01000007">
    <property type="protein sequence ID" value="KAA8646432.1"/>
    <property type="molecule type" value="Genomic_DNA"/>
</dbReference>
<evidence type="ECO:0000313" key="3">
    <source>
        <dbReference type="Proteomes" id="UP000324241"/>
    </source>
</evidence>
<protein>
    <submittedName>
        <fullName evidence="2">Uncharacterized protein</fullName>
    </submittedName>
</protein>
<comment type="caution">
    <text evidence="2">The sequence shown here is derived from an EMBL/GenBank/DDBJ whole genome shotgun (WGS) entry which is preliminary data.</text>
</comment>
<sequence>MCYYQPNKPPCTCAFLQLIQPCHDVQYFPSPNSNPRPLIQVCGARNLAHGVGQRHCIRCCGSSGLPDDSNNPDMIGDSSSGGGSRGMGVFASPSIYSSSPPSSSSSTYRLPPITSLRSNFSFQEIRDRKRNHYQSPWSSSSSLSYQARLHGGRVNDYLVSPRSIPPEMVECGSFGIRGVDSLVKKEVEEKEGWKLSHPDSPDERNRAENGDGVLEKEDRMIGNHAYGDDIGIFVELDGGVIPKEGRDGI</sequence>